<keyword evidence="2" id="KW-0732">Signal</keyword>
<feature type="chain" id="PRO_5002865893" evidence="2">
    <location>
        <begin position="34"/>
        <end position="487"/>
    </location>
</feature>
<dbReference type="AlphaFoldDB" id="B8BSY3"/>
<evidence type="ECO:0000256" key="1">
    <source>
        <dbReference type="SAM" id="MobiDB-lite"/>
    </source>
</evidence>
<dbReference type="GeneID" id="7446805"/>
<evidence type="ECO:0000256" key="2">
    <source>
        <dbReference type="SAM" id="SignalP"/>
    </source>
</evidence>
<dbReference type="KEGG" id="tps:THAPSDRAFT_20597"/>
<dbReference type="Proteomes" id="UP000001449">
    <property type="component" value="Chromosome 1"/>
</dbReference>
<dbReference type="eggNOG" id="ENOG502T6YJ">
    <property type="taxonomic scope" value="Eukaryota"/>
</dbReference>
<proteinExistence type="predicted"/>
<reference evidence="3 4" key="2">
    <citation type="journal article" date="2008" name="Nature">
        <title>The Phaeodactylum genome reveals the evolutionary history of diatom genomes.</title>
        <authorList>
            <person name="Bowler C."/>
            <person name="Allen A.E."/>
            <person name="Badger J.H."/>
            <person name="Grimwood J."/>
            <person name="Jabbari K."/>
            <person name="Kuo A."/>
            <person name="Maheswari U."/>
            <person name="Martens C."/>
            <person name="Maumus F."/>
            <person name="Otillar R.P."/>
            <person name="Rayko E."/>
            <person name="Salamov A."/>
            <person name="Vandepoele K."/>
            <person name="Beszteri B."/>
            <person name="Gruber A."/>
            <person name="Heijde M."/>
            <person name="Katinka M."/>
            <person name="Mock T."/>
            <person name="Valentin K."/>
            <person name="Verret F."/>
            <person name="Berges J.A."/>
            <person name="Brownlee C."/>
            <person name="Cadoret J.P."/>
            <person name="Chiovitti A."/>
            <person name="Choi C.J."/>
            <person name="Coesel S."/>
            <person name="De Martino A."/>
            <person name="Detter J.C."/>
            <person name="Durkin C."/>
            <person name="Falciatore A."/>
            <person name="Fournet J."/>
            <person name="Haruta M."/>
            <person name="Huysman M.J."/>
            <person name="Jenkins B.D."/>
            <person name="Jiroutova K."/>
            <person name="Jorgensen R.E."/>
            <person name="Joubert Y."/>
            <person name="Kaplan A."/>
            <person name="Kroger N."/>
            <person name="Kroth P.G."/>
            <person name="La Roche J."/>
            <person name="Lindquist E."/>
            <person name="Lommer M."/>
            <person name="Martin-Jezequel V."/>
            <person name="Lopez P.J."/>
            <person name="Lucas S."/>
            <person name="Mangogna M."/>
            <person name="McGinnis K."/>
            <person name="Medlin L.K."/>
            <person name="Montsant A."/>
            <person name="Oudot-Le Secq M.P."/>
            <person name="Napoli C."/>
            <person name="Obornik M."/>
            <person name="Parker M.S."/>
            <person name="Petit J.L."/>
            <person name="Porcel B.M."/>
            <person name="Poulsen N."/>
            <person name="Robison M."/>
            <person name="Rychlewski L."/>
            <person name="Rynearson T.A."/>
            <person name="Schmutz J."/>
            <person name="Shapiro H."/>
            <person name="Siaut M."/>
            <person name="Stanley M."/>
            <person name="Sussman M.R."/>
            <person name="Taylor A.R."/>
            <person name="Vardi A."/>
            <person name="von Dassow P."/>
            <person name="Vyverman W."/>
            <person name="Willis A."/>
            <person name="Wyrwicz L.S."/>
            <person name="Rokhsar D.S."/>
            <person name="Weissenbach J."/>
            <person name="Armbrust E.V."/>
            <person name="Green B.R."/>
            <person name="Van de Peer Y."/>
            <person name="Grigoriev I.V."/>
        </authorList>
    </citation>
    <scope>NUCLEOTIDE SEQUENCE [LARGE SCALE GENOMIC DNA]</scope>
    <source>
        <strain evidence="3 4">CCMP1335</strain>
    </source>
</reference>
<protein>
    <submittedName>
        <fullName evidence="3">Uncharacterized protein</fullName>
    </submittedName>
</protein>
<evidence type="ECO:0000313" key="3">
    <source>
        <dbReference type="EMBL" id="EED96209.1"/>
    </source>
</evidence>
<gene>
    <name evidence="3" type="ORF">THAPSDRAFT_20597</name>
</gene>
<evidence type="ECO:0000313" key="4">
    <source>
        <dbReference type="Proteomes" id="UP000001449"/>
    </source>
</evidence>
<dbReference type="EMBL" id="CM000638">
    <property type="protein sequence ID" value="EED96209.1"/>
    <property type="molecule type" value="Genomic_DNA"/>
</dbReference>
<reference evidence="3 4" key="1">
    <citation type="journal article" date="2004" name="Science">
        <title>The genome of the diatom Thalassiosira pseudonana: ecology, evolution, and metabolism.</title>
        <authorList>
            <person name="Armbrust E.V."/>
            <person name="Berges J.A."/>
            <person name="Bowler C."/>
            <person name="Green B.R."/>
            <person name="Martinez D."/>
            <person name="Putnam N.H."/>
            <person name="Zhou S."/>
            <person name="Allen A.E."/>
            <person name="Apt K.E."/>
            <person name="Bechner M."/>
            <person name="Brzezinski M.A."/>
            <person name="Chaal B.K."/>
            <person name="Chiovitti A."/>
            <person name="Davis A.K."/>
            <person name="Demarest M.S."/>
            <person name="Detter J.C."/>
            <person name="Glavina T."/>
            <person name="Goodstein D."/>
            <person name="Hadi M.Z."/>
            <person name="Hellsten U."/>
            <person name="Hildebrand M."/>
            <person name="Jenkins B.D."/>
            <person name="Jurka J."/>
            <person name="Kapitonov V.V."/>
            <person name="Kroger N."/>
            <person name="Lau W.W."/>
            <person name="Lane T.W."/>
            <person name="Larimer F.W."/>
            <person name="Lippmeier J.C."/>
            <person name="Lucas S."/>
            <person name="Medina M."/>
            <person name="Montsant A."/>
            <person name="Obornik M."/>
            <person name="Parker M.S."/>
            <person name="Palenik B."/>
            <person name="Pazour G.J."/>
            <person name="Richardson P.M."/>
            <person name="Rynearson T.A."/>
            <person name="Saito M.A."/>
            <person name="Schwartz D.C."/>
            <person name="Thamatrakoln K."/>
            <person name="Valentin K."/>
            <person name="Vardi A."/>
            <person name="Wilkerson F.P."/>
            <person name="Rokhsar D.S."/>
        </authorList>
    </citation>
    <scope>NUCLEOTIDE SEQUENCE [LARGE SCALE GENOMIC DNA]</scope>
    <source>
        <strain evidence="3 4">CCMP1335</strain>
    </source>
</reference>
<feature type="compositionally biased region" description="Low complexity" evidence="1">
    <location>
        <begin position="409"/>
        <end position="425"/>
    </location>
</feature>
<sequence>MATNHRKITHLLLFIYTILLLTILSLPTASLEATWTPNPDDSGPLPLSLAQRQQLLELEVAITSSPDPSSTLAHVAQQNGMSQEELVGMLNRNRDDLMQTGDLEGMLQDVGAKMQQQGAGGGGRSMAIHNAPRNGIVISTGAFPPFSRGHTTILEPPMDYVQNYYVTKWERGGWEDSLPPSIELNAKQLKMKGSKSKKKSSKNTIGGVGMTRSLVVDTSDASNDEVSVETKRNGDDFALVTSAYKTISIESSVDDDEEMQHEAIDCMLESVSSIFDERRFAEFIPDSSPNLKYRSFLVAEEDDGDVTEGAVMAVKLLGDFGLYGVQPLCLSYELDEGDDTDDNATMLRCIAFHTLKGGHFDGELRLSVEQKITSLVLSVVLAIPNGARKPPTRLAESIVSSLVKSISHSSQIRMKQTQSRKSQSKQYRERASGRATEKRHERYEQEKLQEEMAAERKRKWKRNNPDAGRYTPSGHRLRSPDGHPKFS</sequence>
<keyword evidence="4" id="KW-1185">Reference proteome</keyword>
<name>B8BSY3_THAPS</name>
<accession>B8BSY3</accession>
<dbReference type="OMA" id="KWKRNNP"/>
<dbReference type="HOGENOM" id="CLU_597827_0_0_1"/>
<feature type="compositionally biased region" description="Basic and acidic residues" evidence="1">
    <location>
        <begin position="478"/>
        <end position="487"/>
    </location>
</feature>
<feature type="compositionally biased region" description="Basic and acidic residues" evidence="1">
    <location>
        <begin position="426"/>
        <end position="455"/>
    </location>
</feature>
<feature type="region of interest" description="Disordered" evidence="1">
    <location>
        <begin position="409"/>
        <end position="487"/>
    </location>
</feature>
<dbReference type="InParanoid" id="B8BSY3"/>
<organism evidence="3 4">
    <name type="scientific">Thalassiosira pseudonana</name>
    <name type="common">Marine diatom</name>
    <name type="synonym">Cyclotella nana</name>
    <dbReference type="NCBI Taxonomy" id="35128"/>
    <lineage>
        <taxon>Eukaryota</taxon>
        <taxon>Sar</taxon>
        <taxon>Stramenopiles</taxon>
        <taxon>Ochrophyta</taxon>
        <taxon>Bacillariophyta</taxon>
        <taxon>Coscinodiscophyceae</taxon>
        <taxon>Thalassiosirophycidae</taxon>
        <taxon>Thalassiosirales</taxon>
        <taxon>Thalassiosiraceae</taxon>
        <taxon>Thalassiosira</taxon>
    </lineage>
</organism>
<dbReference type="RefSeq" id="XP_002286568.1">
    <property type="nucleotide sequence ID" value="XM_002286532.1"/>
</dbReference>
<dbReference type="PaxDb" id="35128-Thaps20597"/>
<feature type="signal peptide" evidence="2">
    <location>
        <begin position="1"/>
        <end position="33"/>
    </location>
</feature>